<feature type="domain" description="Microcystin LR degradation protein MlrC N-terminal" evidence="2">
    <location>
        <begin position="5"/>
        <end position="284"/>
    </location>
</feature>
<name>A0A934QXA4_9BACT</name>
<protein>
    <submittedName>
        <fullName evidence="3">M81 family metallopeptidase</fullName>
    </submittedName>
</protein>
<evidence type="ECO:0000313" key="3">
    <source>
        <dbReference type="EMBL" id="MBK1814428.1"/>
    </source>
</evidence>
<reference evidence="3" key="1">
    <citation type="submission" date="2021-01" db="EMBL/GenBank/DDBJ databases">
        <title>Modified the classification status of verrucomicrobia.</title>
        <authorList>
            <person name="Feng X."/>
        </authorList>
    </citation>
    <scope>NUCLEOTIDE SEQUENCE</scope>
    <source>
        <strain evidence="3">JCM 18052</strain>
    </source>
</reference>
<proteinExistence type="predicted"/>
<dbReference type="EMBL" id="JAENIK010000004">
    <property type="protein sequence ID" value="MBK1814428.1"/>
    <property type="molecule type" value="Genomic_DNA"/>
</dbReference>
<organism evidence="3 4">
    <name type="scientific">Luteolibacter yonseiensis</name>
    <dbReference type="NCBI Taxonomy" id="1144680"/>
    <lineage>
        <taxon>Bacteria</taxon>
        <taxon>Pseudomonadati</taxon>
        <taxon>Verrucomicrobiota</taxon>
        <taxon>Verrucomicrobiia</taxon>
        <taxon>Verrucomicrobiales</taxon>
        <taxon>Verrucomicrobiaceae</taxon>
        <taxon>Luteolibacter</taxon>
    </lineage>
</organism>
<accession>A0A934QXA4</accession>
<dbReference type="PIRSF" id="PIRSF012702">
    <property type="entry name" value="UCP012702"/>
    <property type="match status" value="1"/>
</dbReference>
<dbReference type="AlphaFoldDB" id="A0A934QXA4"/>
<dbReference type="RefSeq" id="WP_200349394.1">
    <property type="nucleotide sequence ID" value="NZ_BAABHZ010000010.1"/>
</dbReference>
<sequence>MKPFRLAIAGIHIEASTFSPQRTRQEDFLATRGAEMLPRYPFLMEPAFAAVSPVPLAHFRAIPGGQVRRDCYETMKREILDRLETAGPVDAFFFDVHGAMTVEGLEDAEADLLASIREKTGSSMPITCSQDLHGNVSDALIGNVDFITTYRTAPHVDWMETRERAVSLLLKWWRNPQPVFRARVGIPVLVSGEMSSTESEPGMSLYAPLPAESDLPGVWDASLWVGYAWADQARSMATAVVTGHDADAVKTTAGAIARRYWEARGDFHFVAPAGPAEWCIEEALKQNRSAVFLSDAGDNPTAGAAGDVPATLSALVAHPAFHNGATAIFASMPDADAVSICAGAGTGDLLNLTLGGKLDPIHGKPLEVTARLVSMTEGDPVAGRQAVVRCGGIHIILTELRKPFHKRQDFLTMGLDPLEHTITIVKIGYLEPELKAMAAGHLLVLSPGAVQPLLTSIDYKNLKRPIYPLDRDFEWQPDARVFRSEPVTGEN</sequence>
<comment type="caution">
    <text evidence="3">The sequence shown here is derived from an EMBL/GenBank/DDBJ whole genome shotgun (WGS) entry which is preliminary data.</text>
</comment>
<evidence type="ECO:0000259" key="1">
    <source>
        <dbReference type="Pfam" id="PF07171"/>
    </source>
</evidence>
<evidence type="ECO:0000259" key="2">
    <source>
        <dbReference type="Pfam" id="PF07364"/>
    </source>
</evidence>
<gene>
    <name evidence="3" type="ORF">JIN84_02310</name>
</gene>
<evidence type="ECO:0000313" key="4">
    <source>
        <dbReference type="Proteomes" id="UP000600139"/>
    </source>
</evidence>
<feature type="domain" description="Microcystin LR degradation protein MlrC C-terminal" evidence="1">
    <location>
        <begin position="293"/>
        <end position="461"/>
    </location>
</feature>
<dbReference type="Pfam" id="PF07171">
    <property type="entry name" value="MlrC_C"/>
    <property type="match status" value="1"/>
</dbReference>
<dbReference type="InterPro" id="IPR010799">
    <property type="entry name" value="MlrC_C"/>
</dbReference>
<dbReference type="InterPro" id="IPR009197">
    <property type="entry name" value="MlrC"/>
</dbReference>
<dbReference type="Pfam" id="PF07364">
    <property type="entry name" value="DUF1485"/>
    <property type="match status" value="1"/>
</dbReference>
<dbReference type="Proteomes" id="UP000600139">
    <property type="component" value="Unassembled WGS sequence"/>
</dbReference>
<keyword evidence="4" id="KW-1185">Reference proteome</keyword>
<dbReference type="InterPro" id="IPR015995">
    <property type="entry name" value="MlrC_N"/>
</dbReference>